<dbReference type="EMBL" id="HE573027">
    <property type="protein sequence ID" value="CCC54112.1"/>
    <property type="molecule type" value="Genomic_DNA"/>
</dbReference>
<name>G0U929_TRYVY</name>
<proteinExistence type="predicted"/>
<feature type="region of interest" description="Disordered" evidence="1">
    <location>
        <begin position="1"/>
        <end position="44"/>
    </location>
</feature>
<dbReference type="VEuPathDB" id="TriTrypDB:TvY486_1115960"/>
<organism evidence="2">
    <name type="scientific">Trypanosoma vivax (strain Y486)</name>
    <dbReference type="NCBI Taxonomy" id="1055687"/>
    <lineage>
        <taxon>Eukaryota</taxon>
        <taxon>Discoba</taxon>
        <taxon>Euglenozoa</taxon>
        <taxon>Kinetoplastea</taxon>
        <taxon>Metakinetoplastina</taxon>
        <taxon>Trypanosomatida</taxon>
        <taxon>Trypanosomatidae</taxon>
        <taxon>Trypanosoma</taxon>
        <taxon>Duttonella</taxon>
    </lineage>
</organism>
<evidence type="ECO:0000256" key="1">
    <source>
        <dbReference type="SAM" id="MobiDB-lite"/>
    </source>
</evidence>
<gene>
    <name evidence="2" type="ORF">TVY486_1115960</name>
</gene>
<reference evidence="2" key="1">
    <citation type="journal article" date="2012" name="Proc. Natl. Acad. Sci. U.S.A.">
        <title>Antigenic diversity is generated by distinct evolutionary mechanisms in African trypanosome species.</title>
        <authorList>
            <person name="Jackson A.P."/>
            <person name="Berry A."/>
            <person name="Aslett M."/>
            <person name="Allison H.C."/>
            <person name="Burton P."/>
            <person name="Vavrova-Anderson J."/>
            <person name="Brown R."/>
            <person name="Browne H."/>
            <person name="Corton N."/>
            <person name="Hauser H."/>
            <person name="Gamble J."/>
            <person name="Gilderthorp R."/>
            <person name="Marcello L."/>
            <person name="McQuillan J."/>
            <person name="Otto T.D."/>
            <person name="Quail M.A."/>
            <person name="Sanders M.J."/>
            <person name="van Tonder A."/>
            <person name="Ginger M.L."/>
            <person name="Field M.C."/>
            <person name="Barry J.D."/>
            <person name="Hertz-Fowler C."/>
            <person name="Berriman M."/>
        </authorList>
    </citation>
    <scope>NUCLEOTIDE SEQUENCE</scope>
    <source>
        <strain evidence="2">Y486</strain>
    </source>
</reference>
<feature type="region of interest" description="Disordered" evidence="1">
    <location>
        <begin position="473"/>
        <end position="496"/>
    </location>
</feature>
<feature type="compositionally biased region" description="Basic residues" evidence="1">
    <location>
        <begin position="565"/>
        <end position="574"/>
    </location>
</feature>
<sequence>MSQKSGMEIIPTADTHEGRYGSPSGDSDCASLNDTMKPAPSVLGSSRRVKIRSLVEDGPLGIRSSEQGETSPELCEDTRATGDFARSHYSCSPQKETSGGLPFGYAAEECAEEAQQDATQFLLSLSSGRSELGKEATLQQLVEARKKLLSLLYHVCSAITEKQHGAPHSSDAAHEADAVLDASMRRLLGESFSGATSDLRLLYTFARNTKGTESKALTTYLRLIQRLTSNGEIVQSYEKMQAFKESSSSFTSEWRQSYITAMQKMLIAYLLSSVDGTLSGNQRAQLSKITRCELFHSALLRAAHGRSLPPQTAFGVSHEWVAATYTQKRKLCASRSVQSTGTKGVPSVSFQPDMSSHSPDLNSPRRHNYVDACSRWNPPRVKPTGSSKLSPRFHSVDGHPSKNSPRSRERSVEASLHRQRISESAFPTSTNQRRSRAGAGTAANPAEGDAVRTHPVRVTTGSASVERFQSTGPFRASLVPPSNMSNACRSSPMRRGNATAVRSDSYVKIPSAVPGNMQQRLIRTTTHRVNSFAPLLRVRSRVEPCDPSSNGDGGAHGLHSTTVTSHRRKAASTQ</sequence>
<feature type="compositionally biased region" description="Polar residues" evidence="1">
    <location>
        <begin position="335"/>
        <end position="361"/>
    </location>
</feature>
<feature type="compositionally biased region" description="Polar residues" evidence="1">
    <location>
        <begin position="480"/>
        <end position="489"/>
    </location>
</feature>
<accession>G0U929</accession>
<feature type="region of interest" description="Disordered" evidence="1">
    <location>
        <begin position="543"/>
        <end position="574"/>
    </location>
</feature>
<feature type="compositionally biased region" description="Basic and acidic residues" evidence="1">
    <location>
        <begin position="394"/>
        <end position="416"/>
    </location>
</feature>
<evidence type="ECO:0000313" key="2">
    <source>
        <dbReference type="EMBL" id="CCC54112.1"/>
    </source>
</evidence>
<feature type="region of interest" description="Disordered" evidence="1">
    <location>
        <begin position="332"/>
        <end position="449"/>
    </location>
</feature>
<protein>
    <submittedName>
        <fullName evidence="2">Uncharacterized protein</fullName>
    </submittedName>
</protein>
<dbReference type="AlphaFoldDB" id="G0U929"/>